<dbReference type="AlphaFoldDB" id="A0A2T3AIV4"/>
<dbReference type="InParanoid" id="A0A2T3AIV4"/>
<sequence length="108" mass="11558">MYFLLGHFRNLALLASQPATAPPGPSTLGRPLSDPARPIPACGTAAPLHLLRLQTATPAFGSCLLCFSRFLAKREKKSPRTRSFATRQPARAHRPTSALLSPPALSSL</sequence>
<proteinExistence type="predicted"/>
<feature type="region of interest" description="Disordered" evidence="1">
    <location>
        <begin position="16"/>
        <end position="35"/>
    </location>
</feature>
<name>A0A2T3AIV4_9PEZI</name>
<organism evidence="2 3">
    <name type="scientific">Coniella lustricola</name>
    <dbReference type="NCBI Taxonomy" id="2025994"/>
    <lineage>
        <taxon>Eukaryota</taxon>
        <taxon>Fungi</taxon>
        <taxon>Dikarya</taxon>
        <taxon>Ascomycota</taxon>
        <taxon>Pezizomycotina</taxon>
        <taxon>Sordariomycetes</taxon>
        <taxon>Sordariomycetidae</taxon>
        <taxon>Diaporthales</taxon>
        <taxon>Schizoparmaceae</taxon>
        <taxon>Coniella</taxon>
    </lineage>
</organism>
<reference evidence="2 3" key="1">
    <citation type="journal article" date="2018" name="Mycol. Prog.">
        <title>Coniella lustricola, a new species from submerged detritus.</title>
        <authorList>
            <person name="Raudabaugh D.B."/>
            <person name="Iturriaga T."/>
            <person name="Carver A."/>
            <person name="Mondo S."/>
            <person name="Pangilinan J."/>
            <person name="Lipzen A."/>
            <person name="He G."/>
            <person name="Amirebrahimi M."/>
            <person name="Grigoriev I.V."/>
            <person name="Miller A.N."/>
        </authorList>
    </citation>
    <scope>NUCLEOTIDE SEQUENCE [LARGE SCALE GENOMIC DNA]</scope>
    <source>
        <strain evidence="2 3">B22-T-1</strain>
    </source>
</reference>
<evidence type="ECO:0000313" key="2">
    <source>
        <dbReference type="EMBL" id="PSR99346.1"/>
    </source>
</evidence>
<evidence type="ECO:0000256" key="1">
    <source>
        <dbReference type="SAM" id="MobiDB-lite"/>
    </source>
</evidence>
<keyword evidence="3" id="KW-1185">Reference proteome</keyword>
<protein>
    <submittedName>
        <fullName evidence="2">Uncharacterized protein</fullName>
    </submittedName>
</protein>
<feature type="region of interest" description="Disordered" evidence="1">
    <location>
        <begin position="74"/>
        <end position="108"/>
    </location>
</feature>
<evidence type="ECO:0000313" key="3">
    <source>
        <dbReference type="Proteomes" id="UP000241462"/>
    </source>
</evidence>
<gene>
    <name evidence="2" type="ORF">BD289DRAFT_36812</name>
</gene>
<dbReference type="Proteomes" id="UP000241462">
    <property type="component" value="Unassembled WGS sequence"/>
</dbReference>
<accession>A0A2T3AIV4</accession>
<dbReference type="EMBL" id="KZ678384">
    <property type="protein sequence ID" value="PSR99346.1"/>
    <property type="molecule type" value="Genomic_DNA"/>
</dbReference>
<feature type="compositionally biased region" description="Low complexity" evidence="1">
    <location>
        <begin position="97"/>
        <end position="108"/>
    </location>
</feature>